<comment type="caution">
    <text evidence="1">The sequence shown here is derived from an EMBL/GenBank/DDBJ whole genome shotgun (WGS) entry which is preliminary data.</text>
</comment>
<accession>A0AC61QKG0</accession>
<dbReference type="Proteomes" id="UP000294588">
    <property type="component" value="Unassembled WGS sequence"/>
</dbReference>
<sequence>MPKIENKGNLKELKVLARNDSLKILCNMSRNPATPVCTIGFWKRYDSPSEDLVLKHKCDEDYLLPEVNF</sequence>
<gene>
    <name evidence="1" type="ORF">E0946_01765</name>
</gene>
<keyword evidence="2" id="KW-1185">Reference proteome</keyword>
<evidence type="ECO:0000313" key="2">
    <source>
        <dbReference type="Proteomes" id="UP000294588"/>
    </source>
</evidence>
<evidence type="ECO:0000313" key="1">
    <source>
        <dbReference type="EMBL" id="TDF74178.1"/>
    </source>
</evidence>
<dbReference type="EMBL" id="SMOG01000002">
    <property type="protein sequence ID" value="TDF74178.1"/>
    <property type="molecule type" value="Genomic_DNA"/>
</dbReference>
<organism evidence="1 2">
    <name type="scientific">Candidatus Syntrophosphaera thermopropionivorans</name>
    <dbReference type="NCBI Taxonomy" id="2593015"/>
    <lineage>
        <taxon>Bacteria</taxon>
        <taxon>Pseudomonadati</taxon>
        <taxon>Candidatus Cloacimonadota</taxon>
        <taxon>Candidatus Cloacimonadia</taxon>
        <taxon>Candidatus Cloacimonadales</taxon>
        <taxon>Candidatus Cloacimonadaceae</taxon>
        <taxon>Candidatus Syntrophosphaera</taxon>
    </lineage>
</organism>
<protein>
    <submittedName>
        <fullName evidence="1">Uncharacterized protein</fullName>
    </submittedName>
</protein>
<proteinExistence type="predicted"/>
<reference evidence="1" key="1">
    <citation type="submission" date="2019-03" db="EMBL/GenBank/DDBJ databases">
        <title>Candidatus Syntrophosphaera thermopropionivorans: a novel player in syntrophic propionate oxidation during anaerobic digestion.</title>
        <authorList>
            <person name="Dyksma S."/>
        </authorList>
    </citation>
    <scope>NUCLEOTIDE SEQUENCE</scope>
    <source>
        <strain evidence="1">W5</strain>
    </source>
</reference>
<name>A0AC61QKG0_9BACT</name>